<protein>
    <submittedName>
        <fullName evidence="1">Uncharacterized protein</fullName>
    </submittedName>
</protein>
<evidence type="ECO:0000313" key="2">
    <source>
        <dbReference type="Proteomes" id="UP001152795"/>
    </source>
</evidence>
<reference evidence="1" key="1">
    <citation type="submission" date="2020-04" db="EMBL/GenBank/DDBJ databases">
        <authorList>
            <person name="Alioto T."/>
            <person name="Alioto T."/>
            <person name="Gomez Garrido J."/>
        </authorList>
    </citation>
    <scope>NUCLEOTIDE SEQUENCE</scope>
    <source>
        <strain evidence="1">A484AB</strain>
    </source>
</reference>
<dbReference type="OrthoDB" id="5955232at2759"/>
<dbReference type="AlphaFoldDB" id="A0A7D9HGH5"/>
<dbReference type="Proteomes" id="UP001152795">
    <property type="component" value="Unassembled WGS sequence"/>
</dbReference>
<name>A0A7D9HGH5_PARCT</name>
<accession>A0A7D9HGH5</accession>
<comment type="caution">
    <text evidence="1">The sequence shown here is derived from an EMBL/GenBank/DDBJ whole genome shotgun (WGS) entry which is preliminary data.</text>
</comment>
<sequence length="357" mass="41073">MKEKLQRRKSLDRRRLEEAFLLYAVLKVHFAYDLNVDHIDHDRNVLVQKVTETFRERFLEKWSGHRCKVKGCGSIIVLDGNMKNARTVCSCNNVGEIIFDRIGSVLIGCPNTPGKGIRYCPSHEGLARKYVDDKNAMENEGGKGSSTDEDLMIIKILSNKLTRQGNFCEVEWCNGVTSWIKESNLPPNLRGLKVKNVVKVVDVVEFGKKLRFLVKDENYEKNNNTKKMQNNGFGIADKEDDMVEEGCLAFQWPCGIVISIAEMFNCESKSQVYGYLHEIMQEDNMSTVRTICYDDACHLLRYAQNPKRLNLTDTSKRIGGTTIVVDKFHFRNHVDEWCKKHCNPYKCTDLDEVNHFI</sequence>
<organism evidence="1 2">
    <name type="scientific">Paramuricea clavata</name>
    <name type="common">Red gorgonian</name>
    <name type="synonym">Violescent sea-whip</name>
    <dbReference type="NCBI Taxonomy" id="317549"/>
    <lineage>
        <taxon>Eukaryota</taxon>
        <taxon>Metazoa</taxon>
        <taxon>Cnidaria</taxon>
        <taxon>Anthozoa</taxon>
        <taxon>Octocorallia</taxon>
        <taxon>Malacalcyonacea</taxon>
        <taxon>Plexauridae</taxon>
        <taxon>Paramuricea</taxon>
    </lineage>
</organism>
<evidence type="ECO:0000313" key="1">
    <source>
        <dbReference type="EMBL" id="CAB3984460.1"/>
    </source>
</evidence>
<proteinExistence type="predicted"/>
<dbReference type="EMBL" id="CACRXK020000742">
    <property type="protein sequence ID" value="CAB3984460.1"/>
    <property type="molecule type" value="Genomic_DNA"/>
</dbReference>
<keyword evidence="2" id="KW-1185">Reference proteome</keyword>
<gene>
    <name evidence="1" type="ORF">PACLA_8A014934</name>
</gene>